<evidence type="ECO:0000256" key="1">
    <source>
        <dbReference type="ARBA" id="ARBA00008645"/>
    </source>
</evidence>
<proteinExistence type="inferred from homology"/>
<sequence length="102" mass="10983">MNARVFGNVGETLVLAHGYGGSRYINDDGYEGGFDRGEVDAMLGAIETDFTEWAPLFAETVVGVDHPAAVAKFAKQLAMMRPGTALRVMRAVLTCDVRAVFV</sequence>
<reference evidence="2" key="1">
    <citation type="submission" date="2015-06" db="UniProtKB">
        <authorList>
            <consortium name="EnsemblPlants"/>
        </authorList>
    </citation>
    <scope>IDENTIFICATION</scope>
</reference>
<dbReference type="InterPro" id="IPR029058">
    <property type="entry name" value="AB_hydrolase_fold"/>
</dbReference>
<accession>M8B1M2</accession>
<dbReference type="EnsemblPlants" id="EMT07485">
    <property type="protein sequence ID" value="EMT07485"/>
    <property type="gene ID" value="F775_03955"/>
</dbReference>
<name>M8B1M2_AEGTA</name>
<dbReference type="PANTHER" id="PTHR43039">
    <property type="entry name" value="ESTERASE-RELATED"/>
    <property type="match status" value="1"/>
</dbReference>
<evidence type="ECO:0000313" key="2">
    <source>
        <dbReference type="EnsemblPlants" id="EMT07485"/>
    </source>
</evidence>
<comment type="similarity">
    <text evidence="1">Belongs to the AB hydrolase superfamily.</text>
</comment>
<organism evidence="2">
    <name type="scientific">Aegilops tauschii</name>
    <name type="common">Tausch's goatgrass</name>
    <name type="synonym">Aegilops squarrosa</name>
    <dbReference type="NCBI Taxonomy" id="37682"/>
    <lineage>
        <taxon>Eukaryota</taxon>
        <taxon>Viridiplantae</taxon>
        <taxon>Streptophyta</taxon>
        <taxon>Embryophyta</taxon>
        <taxon>Tracheophyta</taxon>
        <taxon>Spermatophyta</taxon>
        <taxon>Magnoliopsida</taxon>
        <taxon>Liliopsida</taxon>
        <taxon>Poales</taxon>
        <taxon>Poaceae</taxon>
        <taxon>BOP clade</taxon>
        <taxon>Pooideae</taxon>
        <taxon>Triticodae</taxon>
        <taxon>Triticeae</taxon>
        <taxon>Triticinae</taxon>
        <taxon>Aegilops</taxon>
    </lineage>
</organism>
<dbReference type="Gene3D" id="3.40.50.1820">
    <property type="entry name" value="alpha/beta hydrolase"/>
    <property type="match status" value="1"/>
</dbReference>
<dbReference type="AlphaFoldDB" id="M8B1M2"/>
<protein>
    <submittedName>
        <fullName evidence="2">Uncharacterized protein</fullName>
    </submittedName>
</protein>